<dbReference type="GO" id="GO:0006777">
    <property type="term" value="P:Mo-molybdopterin cofactor biosynthetic process"/>
    <property type="evidence" value="ECO:0007669"/>
    <property type="project" value="UniProtKB-KW"/>
</dbReference>
<protein>
    <recommendedName>
        <fullName evidence="4">Molybdopterin adenylyltransferase</fullName>
        <ecNumber evidence="3">2.7.7.75</ecNumber>
    </recommendedName>
</protein>
<dbReference type="SMART" id="SM00852">
    <property type="entry name" value="MoCF_biosynth"/>
    <property type="match status" value="1"/>
</dbReference>
<keyword evidence="13" id="KW-1185">Reference proteome</keyword>
<dbReference type="InterPro" id="IPR008284">
    <property type="entry name" value="MoCF_biosynth_CS"/>
</dbReference>
<dbReference type="SUPFAM" id="SSF53218">
    <property type="entry name" value="Molybdenum cofactor biosynthesis proteins"/>
    <property type="match status" value="1"/>
</dbReference>
<proteinExistence type="inferred from homology"/>
<evidence type="ECO:0000259" key="11">
    <source>
        <dbReference type="SMART" id="SM00852"/>
    </source>
</evidence>
<comment type="caution">
    <text evidence="12">The sequence shown here is derived from an EMBL/GenBank/DDBJ whole genome shotgun (WGS) entry which is preliminary data.</text>
</comment>
<dbReference type="GO" id="GO:0061598">
    <property type="term" value="F:molybdopterin adenylyltransferase activity"/>
    <property type="evidence" value="ECO:0007669"/>
    <property type="project" value="UniProtKB-EC"/>
</dbReference>
<keyword evidence="5 12" id="KW-0808">Transferase</keyword>
<dbReference type="RefSeq" id="WP_066593547.1">
    <property type="nucleotide sequence ID" value="NZ_CAJTBZ010000032.1"/>
</dbReference>
<evidence type="ECO:0000256" key="8">
    <source>
        <dbReference type="ARBA" id="ARBA00023150"/>
    </source>
</evidence>
<comment type="catalytic activity">
    <reaction evidence="9">
        <text>molybdopterin + ATP + H(+) = adenylyl-molybdopterin + diphosphate</text>
        <dbReference type="Rhea" id="RHEA:31331"/>
        <dbReference type="ChEBI" id="CHEBI:15378"/>
        <dbReference type="ChEBI" id="CHEBI:30616"/>
        <dbReference type="ChEBI" id="CHEBI:33019"/>
        <dbReference type="ChEBI" id="CHEBI:58698"/>
        <dbReference type="ChEBI" id="CHEBI:62727"/>
        <dbReference type="EC" id="2.7.7.75"/>
    </reaction>
</comment>
<dbReference type="AlphaFoldDB" id="A0A227K9P7"/>
<evidence type="ECO:0000256" key="10">
    <source>
        <dbReference type="ARBA" id="ARBA00058212"/>
    </source>
</evidence>
<dbReference type="PROSITE" id="PS01078">
    <property type="entry name" value="MOCF_BIOSYNTHESIS_1"/>
    <property type="match status" value="1"/>
</dbReference>
<dbReference type="GO" id="GO:0005524">
    <property type="term" value="F:ATP binding"/>
    <property type="evidence" value="ECO:0007669"/>
    <property type="project" value="UniProtKB-KW"/>
</dbReference>
<gene>
    <name evidence="12" type="ORF">ADH67_12955</name>
</gene>
<feature type="domain" description="MoaB/Mog" evidence="11">
    <location>
        <begin position="8"/>
        <end position="158"/>
    </location>
</feature>
<evidence type="ECO:0000256" key="7">
    <source>
        <dbReference type="ARBA" id="ARBA00022840"/>
    </source>
</evidence>
<comment type="similarity">
    <text evidence="2">Belongs to the MoaB/Mog family.</text>
</comment>
<evidence type="ECO:0000256" key="1">
    <source>
        <dbReference type="ARBA" id="ARBA00005046"/>
    </source>
</evidence>
<reference evidence="13" key="1">
    <citation type="submission" date="2017-05" db="EMBL/GenBank/DDBJ databases">
        <title>Improved OligoMM genomes.</title>
        <authorList>
            <person name="Garzetti D."/>
        </authorList>
    </citation>
    <scope>NUCLEOTIDE SEQUENCE [LARGE SCALE GENOMIC DNA]</scope>
    <source>
        <strain evidence="13">YL45</strain>
    </source>
</reference>
<dbReference type="EMBL" id="NHMP01000016">
    <property type="protein sequence ID" value="OXE44181.1"/>
    <property type="molecule type" value="Genomic_DNA"/>
</dbReference>
<comment type="pathway">
    <text evidence="1">Cofactor biosynthesis; molybdopterin biosynthesis.</text>
</comment>
<dbReference type="Proteomes" id="UP000214610">
    <property type="component" value="Unassembled WGS sequence"/>
</dbReference>
<dbReference type="FunFam" id="3.40.980.10:FF:000005">
    <property type="entry name" value="Molybdopterin biosynthesis mog protein"/>
    <property type="match status" value="1"/>
</dbReference>
<dbReference type="Pfam" id="PF02230">
    <property type="entry name" value="Abhydrolase_2"/>
    <property type="match status" value="1"/>
</dbReference>
<dbReference type="InterPro" id="IPR003140">
    <property type="entry name" value="PLipase/COase/thioEstase"/>
</dbReference>
<dbReference type="NCBIfam" id="NF006932">
    <property type="entry name" value="PRK09417.1"/>
    <property type="match status" value="1"/>
</dbReference>
<evidence type="ECO:0000256" key="9">
    <source>
        <dbReference type="ARBA" id="ARBA00051131"/>
    </source>
</evidence>
<sequence length="417" mass="45543">MNKNTRIGLVSISDRASQGTYKDLGIPSLKDWLKKVILNPFEVEERLIPDDKETIKAVLKELVDEKKCDLVLTTGGTGPARRDVTPDATLEIATREVPGFGEQMRRISSVFVPTAILSRQVGALRETEDHAALIINLPGQPKAIAETLEGLPAKGVNGVFAAVPYCIELIGGPTIETDATYVKAFRPKSAKRPEIIDSLILEPEGKADSAIIMLHGLGADGSDFGHFREELIASGAPLESTRMVLPNAPYIPISMNNGYEMRGWFDLYSLESRDREDAEGIKKTFQLIRRLISEEESKGIPRDRIFLGGFSQGCCMTLYAAVQLDKPIGGFFGLSGYLPLIDKEEVEHVGSAIKSPIFIGYGEEDSVVPPAFTQISVSYLRKLGADKLSAHGYPGLQHSIDLDEIGDLADFLATVLR</sequence>
<dbReference type="InterPro" id="IPR001453">
    <property type="entry name" value="MoaB/Mog_dom"/>
</dbReference>
<dbReference type="PANTHER" id="PTHR43764:SF1">
    <property type="entry name" value="MOLYBDOPTERIN MOLYBDOTRANSFERASE"/>
    <property type="match status" value="1"/>
</dbReference>
<dbReference type="Gene3D" id="3.40.980.10">
    <property type="entry name" value="MoaB/Mog-like domain"/>
    <property type="match status" value="1"/>
</dbReference>
<keyword evidence="6" id="KW-0547">Nucleotide-binding</keyword>
<comment type="function">
    <text evidence="10">Catalyzes the adenylation of molybdopterin as part of the biosynthesis of the molybdenum-cofactor.</text>
</comment>
<evidence type="ECO:0000256" key="4">
    <source>
        <dbReference type="ARBA" id="ARBA00013491"/>
    </source>
</evidence>
<dbReference type="GO" id="GO:0016787">
    <property type="term" value="F:hydrolase activity"/>
    <property type="evidence" value="ECO:0007669"/>
    <property type="project" value="InterPro"/>
</dbReference>
<dbReference type="InterPro" id="IPR029058">
    <property type="entry name" value="AB_hydrolase_fold"/>
</dbReference>
<evidence type="ECO:0000313" key="12">
    <source>
        <dbReference type="EMBL" id="OXE44181.1"/>
    </source>
</evidence>
<evidence type="ECO:0000256" key="5">
    <source>
        <dbReference type="ARBA" id="ARBA00022679"/>
    </source>
</evidence>
<evidence type="ECO:0000256" key="6">
    <source>
        <dbReference type="ARBA" id="ARBA00022741"/>
    </source>
</evidence>
<organism evidence="12 13">
    <name type="scientific">Turicimonas muris</name>
    <dbReference type="NCBI Taxonomy" id="1796652"/>
    <lineage>
        <taxon>Bacteria</taxon>
        <taxon>Pseudomonadati</taxon>
        <taxon>Pseudomonadota</taxon>
        <taxon>Betaproteobacteria</taxon>
        <taxon>Burkholderiales</taxon>
        <taxon>Sutterellaceae</taxon>
        <taxon>Turicimonas</taxon>
    </lineage>
</organism>
<dbReference type="UniPathway" id="UPA00344"/>
<dbReference type="InterPro" id="IPR036425">
    <property type="entry name" value="MoaB/Mog-like_dom_sf"/>
</dbReference>
<dbReference type="PANTHER" id="PTHR43764">
    <property type="entry name" value="MOLYBDENUM COFACTOR BIOSYNTHESIS"/>
    <property type="match status" value="1"/>
</dbReference>
<dbReference type="Pfam" id="PF00994">
    <property type="entry name" value="MoCF_biosynth"/>
    <property type="match status" value="1"/>
</dbReference>
<evidence type="ECO:0000313" key="13">
    <source>
        <dbReference type="Proteomes" id="UP000214610"/>
    </source>
</evidence>
<evidence type="ECO:0000256" key="3">
    <source>
        <dbReference type="ARBA" id="ARBA00012509"/>
    </source>
</evidence>
<dbReference type="NCBIfam" id="TIGR00177">
    <property type="entry name" value="molyb_syn"/>
    <property type="match status" value="1"/>
</dbReference>
<keyword evidence="7" id="KW-0067">ATP-binding</keyword>
<keyword evidence="8" id="KW-0501">Molybdenum cofactor biosynthesis</keyword>
<dbReference type="SUPFAM" id="SSF53474">
    <property type="entry name" value="alpha/beta-Hydrolases"/>
    <property type="match status" value="1"/>
</dbReference>
<dbReference type="CDD" id="cd00886">
    <property type="entry name" value="MogA_MoaB"/>
    <property type="match status" value="1"/>
</dbReference>
<dbReference type="GeneID" id="78361783"/>
<evidence type="ECO:0000256" key="2">
    <source>
        <dbReference type="ARBA" id="ARBA00006112"/>
    </source>
</evidence>
<name>A0A227K9P7_9BURK</name>
<keyword evidence="12" id="KW-0548">Nucleotidyltransferase</keyword>
<dbReference type="EC" id="2.7.7.75" evidence="3"/>
<accession>A0A227K9P7</accession>
<dbReference type="Gene3D" id="3.40.50.1820">
    <property type="entry name" value="alpha/beta hydrolase"/>
    <property type="match status" value="1"/>
</dbReference>
<dbReference type="InterPro" id="IPR051920">
    <property type="entry name" value="MPT_Adenylyltrnsfr/MoaC-Rel"/>
</dbReference>